<keyword evidence="2" id="KW-0472">Membrane</keyword>
<feature type="transmembrane region" description="Helical" evidence="2">
    <location>
        <begin position="210"/>
        <end position="228"/>
    </location>
</feature>
<protein>
    <submittedName>
        <fullName evidence="3">Uncharacterized protein</fullName>
    </submittedName>
</protein>
<organism evidence="3 4">
    <name type="scientific">Fusarium venenatum</name>
    <dbReference type="NCBI Taxonomy" id="56646"/>
    <lineage>
        <taxon>Eukaryota</taxon>
        <taxon>Fungi</taxon>
        <taxon>Dikarya</taxon>
        <taxon>Ascomycota</taxon>
        <taxon>Pezizomycotina</taxon>
        <taxon>Sordariomycetes</taxon>
        <taxon>Hypocreomycetidae</taxon>
        <taxon>Hypocreales</taxon>
        <taxon>Nectriaceae</taxon>
        <taxon>Fusarium</taxon>
    </lineage>
</organism>
<evidence type="ECO:0000313" key="4">
    <source>
        <dbReference type="Proteomes" id="UP000245910"/>
    </source>
</evidence>
<feature type="region of interest" description="Disordered" evidence="1">
    <location>
        <begin position="112"/>
        <end position="197"/>
    </location>
</feature>
<name>A0A2L2TT16_9HYPO</name>
<keyword evidence="4" id="KW-1185">Reference proteome</keyword>
<keyword evidence="2" id="KW-0812">Transmembrane</keyword>
<dbReference type="AlphaFoldDB" id="A0A2L2TT16"/>
<dbReference type="RefSeq" id="XP_025592302.1">
    <property type="nucleotide sequence ID" value="XM_025737441.2"/>
</dbReference>
<proteinExistence type="predicted"/>
<keyword evidence="2" id="KW-1133">Transmembrane helix</keyword>
<dbReference type="STRING" id="56646.A0A2L2TT16"/>
<feature type="region of interest" description="Disordered" evidence="1">
    <location>
        <begin position="15"/>
        <end position="90"/>
    </location>
</feature>
<dbReference type="GeneID" id="37260303"/>
<sequence length="243" mass="25870">MAPLPTIYVRQSVASGADSVDGRSVPGEAVNNRHSSLEPREKIPGLNEDTVPPPQFAGSDHAWDSPLSGYDIPKRNRHARASAPNTINSRRGIDFSQGFVFDDGVVYDVDEYESKHSGVPTRRPVGPPGHYDGRVPTRRPVISDPPCHDDGRPPGGVSPGRYDSRPPGGGSVGRPEPMTHDPAIDLTPGRVPVGEVGPPGPSFMDSYGNMIYAGVGVVVLAVGGFFGFKWWKKKKAAAAEAAE</sequence>
<dbReference type="KEGG" id="fvn:FVRRES_08664"/>
<dbReference type="OrthoDB" id="5093662at2759"/>
<evidence type="ECO:0000313" key="3">
    <source>
        <dbReference type="EMBL" id="CEI68587.1"/>
    </source>
</evidence>
<evidence type="ECO:0000256" key="2">
    <source>
        <dbReference type="SAM" id="Phobius"/>
    </source>
</evidence>
<dbReference type="EMBL" id="LN649231">
    <property type="protein sequence ID" value="CEI68587.1"/>
    <property type="molecule type" value="Genomic_DNA"/>
</dbReference>
<accession>A0A2L2TT16</accession>
<reference evidence="4" key="1">
    <citation type="submission" date="2014-10" db="EMBL/GenBank/DDBJ databases">
        <authorList>
            <person name="King R."/>
        </authorList>
    </citation>
    <scope>NUCLEOTIDE SEQUENCE [LARGE SCALE GENOMIC DNA]</scope>
    <source>
        <strain evidence="4">A3/5</strain>
    </source>
</reference>
<evidence type="ECO:0000256" key="1">
    <source>
        <dbReference type="SAM" id="MobiDB-lite"/>
    </source>
</evidence>
<dbReference type="Proteomes" id="UP000245910">
    <property type="component" value="Chromosome III"/>
</dbReference>